<dbReference type="AlphaFoldDB" id="A0A0D0ATE9"/>
<reference evidence="2" key="2">
    <citation type="submission" date="2015-01" db="EMBL/GenBank/DDBJ databases">
        <title>Evolutionary Origins and Diversification of the Mycorrhizal Mutualists.</title>
        <authorList>
            <consortium name="DOE Joint Genome Institute"/>
            <consortium name="Mycorrhizal Genomics Consortium"/>
            <person name="Kohler A."/>
            <person name="Kuo A."/>
            <person name="Nagy L.G."/>
            <person name="Floudas D."/>
            <person name="Copeland A."/>
            <person name="Barry K.W."/>
            <person name="Cichocki N."/>
            <person name="Veneault-Fourrey C."/>
            <person name="LaButti K."/>
            <person name="Lindquist E.A."/>
            <person name="Lipzen A."/>
            <person name="Lundell T."/>
            <person name="Morin E."/>
            <person name="Murat C."/>
            <person name="Riley R."/>
            <person name="Ohm R."/>
            <person name="Sun H."/>
            <person name="Tunlid A."/>
            <person name="Henrissat B."/>
            <person name="Grigoriev I.V."/>
            <person name="Hibbett D.S."/>
            <person name="Martin F."/>
        </authorList>
    </citation>
    <scope>NUCLEOTIDE SEQUENCE [LARGE SCALE GENOMIC DNA]</scope>
    <source>
        <strain evidence="2">UH-Slu-Lm8-n1</strain>
    </source>
</reference>
<protein>
    <submittedName>
        <fullName evidence="1">Uncharacterized protein</fullName>
    </submittedName>
</protein>
<sequence>MIESDMFIARLSRKALGLLTLEKRAWSMAYCGYVVTLLSVQPEPRRRDLRTSTYHTTLRNEVGMSGFFGLGPE</sequence>
<gene>
    <name evidence="1" type="ORF">CY34DRAFT_217495</name>
</gene>
<dbReference type="InParanoid" id="A0A0D0ATE9"/>
<accession>A0A0D0ATE9</accession>
<keyword evidence="2" id="KW-1185">Reference proteome</keyword>
<dbReference type="HOGENOM" id="CLU_2706446_0_0_1"/>
<proteinExistence type="predicted"/>
<organism evidence="1 2">
    <name type="scientific">Suillus luteus UH-Slu-Lm8-n1</name>
    <dbReference type="NCBI Taxonomy" id="930992"/>
    <lineage>
        <taxon>Eukaryota</taxon>
        <taxon>Fungi</taxon>
        <taxon>Dikarya</taxon>
        <taxon>Basidiomycota</taxon>
        <taxon>Agaricomycotina</taxon>
        <taxon>Agaricomycetes</taxon>
        <taxon>Agaricomycetidae</taxon>
        <taxon>Boletales</taxon>
        <taxon>Suillineae</taxon>
        <taxon>Suillaceae</taxon>
        <taxon>Suillus</taxon>
    </lineage>
</organism>
<dbReference type="EMBL" id="KN835273">
    <property type="protein sequence ID" value="KIK41274.1"/>
    <property type="molecule type" value="Genomic_DNA"/>
</dbReference>
<dbReference type="Proteomes" id="UP000054485">
    <property type="component" value="Unassembled WGS sequence"/>
</dbReference>
<evidence type="ECO:0000313" key="1">
    <source>
        <dbReference type="EMBL" id="KIK41274.1"/>
    </source>
</evidence>
<evidence type="ECO:0000313" key="2">
    <source>
        <dbReference type="Proteomes" id="UP000054485"/>
    </source>
</evidence>
<name>A0A0D0ATE9_9AGAM</name>
<reference evidence="1 2" key="1">
    <citation type="submission" date="2014-04" db="EMBL/GenBank/DDBJ databases">
        <authorList>
            <consortium name="DOE Joint Genome Institute"/>
            <person name="Kuo A."/>
            <person name="Ruytinx J."/>
            <person name="Rineau F."/>
            <person name="Colpaert J."/>
            <person name="Kohler A."/>
            <person name="Nagy L.G."/>
            <person name="Floudas D."/>
            <person name="Copeland A."/>
            <person name="Barry K.W."/>
            <person name="Cichocki N."/>
            <person name="Veneault-Fourrey C."/>
            <person name="LaButti K."/>
            <person name="Lindquist E.A."/>
            <person name="Lipzen A."/>
            <person name="Lundell T."/>
            <person name="Morin E."/>
            <person name="Murat C."/>
            <person name="Sun H."/>
            <person name="Tunlid A."/>
            <person name="Henrissat B."/>
            <person name="Grigoriev I.V."/>
            <person name="Hibbett D.S."/>
            <person name="Martin F."/>
            <person name="Nordberg H.P."/>
            <person name="Cantor M.N."/>
            <person name="Hua S.X."/>
        </authorList>
    </citation>
    <scope>NUCLEOTIDE SEQUENCE [LARGE SCALE GENOMIC DNA]</scope>
    <source>
        <strain evidence="1 2">UH-Slu-Lm8-n1</strain>
    </source>
</reference>